<proteinExistence type="inferred from homology"/>
<dbReference type="PANTHER" id="PTHR34653:SF1">
    <property type="entry name" value="FLAGELLAR HOOK-BASAL BODY COMPLEX PROTEIN FLIE"/>
    <property type="match status" value="1"/>
</dbReference>
<evidence type="ECO:0000313" key="6">
    <source>
        <dbReference type="EMBL" id="MEI2683880.1"/>
    </source>
</evidence>
<dbReference type="RefSeq" id="WP_336203648.1">
    <property type="nucleotide sequence ID" value="NZ_JBANEI010000017.1"/>
</dbReference>
<gene>
    <name evidence="5 6" type="primary">fliE</name>
    <name evidence="6" type="ORF">V8N49_19725</name>
</gene>
<dbReference type="Pfam" id="PF02049">
    <property type="entry name" value="FliE"/>
    <property type="match status" value="1"/>
</dbReference>
<dbReference type="InterPro" id="IPR001624">
    <property type="entry name" value="FliE"/>
</dbReference>
<protein>
    <recommendedName>
        <fullName evidence="3 5">Flagellar hook-basal body complex protein FliE</fullName>
    </recommendedName>
</protein>
<comment type="subcellular location">
    <subcellularLocation>
        <location evidence="1 5">Bacterial flagellum basal body</location>
    </subcellularLocation>
</comment>
<keyword evidence="4 5" id="KW-0975">Bacterial flagellum</keyword>
<reference evidence="6 7" key="1">
    <citation type="submission" date="2024-02" db="EMBL/GenBank/DDBJ databases">
        <title>First report Erwinia aphidicola in onion in Chile.</title>
        <authorList>
            <person name="Valenzuela M."/>
            <person name="Pena M."/>
            <person name="Dutta B."/>
        </authorList>
    </citation>
    <scope>NUCLEOTIDE SEQUENCE [LARGE SCALE GENOMIC DNA]</scope>
    <source>
        <strain evidence="6 7">QCJ3A</strain>
    </source>
</reference>
<dbReference type="HAMAP" id="MF_00724">
    <property type="entry name" value="FliE"/>
    <property type="match status" value="1"/>
</dbReference>
<comment type="similarity">
    <text evidence="2 5">Belongs to the FliE family.</text>
</comment>
<accession>A0ABU8DK38</accession>
<keyword evidence="6" id="KW-0969">Cilium</keyword>
<evidence type="ECO:0000313" key="7">
    <source>
        <dbReference type="Proteomes" id="UP001306592"/>
    </source>
</evidence>
<keyword evidence="7" id="KW-1185">Reference proteome</keyword>
<keyword evidence="6" id="KW-0966">Cell projection</keyword>
<dbReference type="PRINTS" id="PR01006">
    <property type="entry name" value="FLGHOOKFLIE"/>
</dbReference>
<sequence length="110" mass="11842">MSASIHSVIGQMHAQAQKISGSADFLSAGKLTDNVGGATFSDALFNSINEINKTQQVARKNTQDFMSGKSDIGLNDVMLSMQKSSVAFSFGVQMRNKMLSAYQEVMSMPV</sequence>
<keyword evidence="6" id="KW-0282">Flagellum</keyword>
<evidence type="ECO:0000256" key="5">
    <source>
        <dbReference type="HAMAP-Rule" id="MF_00724"/>
    </source>
</evidence>
<dbReference type="NCBIfam" id="TIGR00205">
    <property type="entry name" value="fliE"/>
    <property type="match status" value="1"/>
</dbReference>
<dbReference type="EMBL" id="JBANEI010000017">
    <property type="protein sequence ID" value="MEI2683880.1"/>
    <property type="molecule type" value="Genomic_DNA"/>
</dbReference>
<dbReference type="Proteomes" id="UP001306592">
    <property type="component" value="Unassembled WGS sequence"/>
</dbReference>
<evidence type="ECO:0000256" key="4">
    <source>
        <dbReference type="ARBA" id="ARBA00023143"/>
    </source>
</evidence>
<comment type="caution">
    <text evidence="6">The sequence shown here is derived from an EMBL/GenBank/DDBJ whole genome shotgun (WGS) entry which is preliminary data.</text>
</comment>
<evidence type="ECO:0000256" key="2">
    <source>
        <dbReference type="ARBA" id="ARBA00009272"/>
    </source>
</evidence>
<dbReference type="PANTHER" id="PTHR34653">
    <property type="match status" value="1"/>
</dbReference>
<organism evidence="6 7">
    <name type="scientific">Erwinia aphidicola</name>
    <dbReference type="NCBI Taxonomy" id="68334"/>
    <lineage>
        <taxon>Bacteria</taxon>
        <taxon>Pseudomonadati</taxon>
        <taxon>Pseudomonadota</taxon>
        <taxon>Gammaproteobacteria</taxon>
        <taxon>Enterobacterales</taxon>
        <taxon>Erwiniaceae</taxon>
        <taxon>Erwinia</taxon>
    </lineage>
</organism>
<evidence type="ECO:0000256" key="1">
    <source>
        <dbReference type="ARBA" id="ARBA00004117"/>
    </source>
</evidence>
<evidence type="ECO:0000256" key="3">
    <source>
        <dbReference type="ARBA" id="ARBA00018024"/>
    </source>
</evidence>
<name>A0ABU8DK38_ERWAP</name>